<reference evidence="3" key="2">
    <citation type="submission" date="2013-12" db="EMBL/GenBank/DDBJ databases">
        <authorList>
            <person name="Yu Y."/>
            <person name="Lee S."/>
            <person name="de Baynast K."/>
            <person name="Wissotski M."/>
            <person name="Liu L."/>
            <person name="Talag J."/>
            <person name="Goicoechea J."/>
            <person name="Angelova A."/>
            <person name="Jetty R."/>
            <person name="Kudrna D."/>
            <person name="Golser W."/>
            <person name="Rivera L."/>
            <person name="Zhang J."/>
            <person name="Wing R."/>
        </authorList>
    </citation>
    <scope>NUCLEOTIDE SEQUENCE</scope>
</reference>
<reference evidence="2" key="3">
    <citation type="submission" date="2015-04" db="UniProtKB">
        <authorList>
            <consortium name="EnsemblPlants"/>
        </authorList>
    </citation>
    <scope>IDENTIFICATION</scope>
</reference>
<dbReference type="Proteomes" id="UP000032180">
    <property type="component" value="Chromosome 1"/>
</dbReference>
<evidence type="ECO:0000256" key="1">
    <source>
        <dbReference type="SAM" id="MobiDB-lite"/>
    </source>
</evidence>
<dbReference type="AlphaFoldDB" id="A0A0D9V3B0"/>
<accession>A0A0D9V3B0</accession>
<dbReference type="Gramene" id="LPERR01G20450.1">
    <property type="protein sequence ID" value="LPERR01G20450.1"/>
    <property type="gene ID" value="LPERR01G20450"/>
</dbReference>
<evidence type="ECO:0000313" key="3">
    <source>
        <dbReference type="Proteomes" id="UP000032180"/>
    </source>
</evidence>
<organism evidence="2 3">
    <name type="scientific">Leersia perrieri</name>
    <dbReference type="NCBI Taxonomy" id="77586"/>
    <lineage>
        <taxon>Eukaryota</taxon>
        <taxon>Viridiplantae</taxon>
        <taxon>Streptophyta</taxon>
        <taxon>Embryophyta</taxon>
        <taxon>Tracheophyta</taxon>
        <taxon>Spermatophyta</taxon>
        <taxon>Magnoliopsida</taxon>
        <taxon>Liliopsida</taxon>
        <taxon>Poales</taxon>
        <taxon>Poaceae</taxon>
        <taxon>BOP clade</taxon>
        <taxon>Oryzoideae</taxon>
        <taxon>Oryzeae</taxon>
        <taxon>Oryzinae</taxon>
        <taxon>Leersia</taxon>
    </lineage>
</organism>
<feature type="compositionally biased region" description="Basic and acidic residues" evidence="1">
    <location>
        <begin position="37"/>
        <end position="49"/>
    </location>
</feature>
<reference evidence="2 3" key="1">
    <citation type="submission" date="2012-08" db="EMBL/GenBank/DDBJ databases">
        <title>Oryza genome evolution.</title>
        <authorList>
            <person name="Wing R.A."/>
        </authorList>
    </citation>
    <scope>NUCLEOTIDE SEQUENCE</scope>
</reference>
<name>A0A0D9V3B0_9ORYZ</name>
<evidence type="ECO:0000313" key="2">
    <source>
        <dbReference type="EnsemblPlants" id="LPERR01G20450.1"/>
    </source>
</evidence>
<feature type="region of interest" description="Disordered" evidence="1">
    <location>
        <begin position="1"/>
        <end position="56"/>
    </location>
</feature>
<dbReference type="HOGENOM" id="CLU_1572901_0_0_1"/>
<dbReference type="EnsemblPlants" id="LPERR01G20450.1">
    <property type="protein sequence ID" value="LPERR01G20450.1"/>
    <property type="gene ID" value="LPERR01G20450"/>
</dbReference>
<protein>
    <submittedName>
        <fullName evidence="2">Uncharacterized protein</fullName>
    </submittedName>
</protein>
<keyword evidence="3" id="KW-1185">Reference proteome</keyword>
<proteinExistence type="predicted"/>
<sequence length="170" mass="17974">MVGMGVRGARHRRASEQVWGLQSGCPAPRSSACNSGDDPRPQSAGERRLRQGGAGTARGAVTAYAWVAGGVRERSSARSRGGRIQLDATPMGMGNAEAFCFGWLLVYQINGQAFGVLSGRGEEARGGAARRPGGEGPWRREAYTEMPGVACRLLLLSLDLGEAGGIPRWF</sequence>